<sequence length="179" mass="20566">MHFHMGVSNVSMFKCSTFLCLMFSSLYIYIAPFSHFLASLPAQTHTHTHKQKQKHRTKGVSTALHVIHRWVDRWCLGIRWAGGRRRLLLLLQPNPMQSNSFLLFCPRLFVSVRPLLRSGSLTGRDGRNGRNNNREMGFNPISYPVFYVPILSVLIIHPLIAHGNRGEVIRIYVCVLSIQ</sequence>
<keyword evidence="1" id="KW-0472">Membrane</keyword>
<evidence type="ECO:0000313" key="3">
    <source>
        <dbReference type="Proteomes" id="UP000481861"/>
    </source>
</evidence>
<protein>
    <submittedName>
        <fullName evidence="2">Uncharacterized protein</fullName>
    </submittedName>
</protein>
<feature type="transmembrane region" description="Helical" evidence="1">
    <location>
        <begin position="141"/>
        <end position="160"/>
    </location>
</feature>
<dbReference type="Proteomes" id="UP000481861">
    <property type="component" value="Unassembled WGS sequence"/>
</dbReference>
<organism evidence="2 3">
    <name type="scientific">Massariosphaeria phaeospora</name>
    <dbReference type="NCBI Taxonomy" id="100035"/>
    <lineage>
        <taxon>Eukaryota</taxon>
        <taxon>Fungi</taxon>
        <taxon>Dikarya</taxon>
        <taxon>Ascomycota</taxon>
        <taxon>Pezizomycotina</taxon>
        <taxon>Dothideomycetes</taxon>
        <taxon>Pleosporomycetidae</taxon>
        <taxon>Pleosporales</taxon>
        <taxon>Pleosporales incertae sedis</taxon>
        <taxon>Massariosphaeria</taxon>
    </lineage>
</organism>
<proteinExistence type="predicted"/>
<evidence type="ECO:0000313" key="2">
    <source>
        <dbReference type="EMBL" id="KAF2864983.1"/>
    </source>
</evidence>
<keyword evidence="1" id="KW-1133">Transmembrane helix</keyword>
<comment type="caution">
    <text evidence="2">The sequence shown here is derived from an EMBL/GenBank/DDBJ whole genome shotgun (WGS) entry which is preliminary data.</text>
</comment>
<dbReference type="EMBL" id="JAADJZ010000038">
    <property type="protein sequence ID" value="KAF2864983.1"/>
    <property type="molecule type" value="Genomic_DNA"/>
</dbReference>
<name>A0A7C8M3W7_9PLEO</name>
<gene>
    <name evidence="2" type="ORF">BDV95DRAFT_269215</name>
</gene>
<dbReference type="AlphaFoldDB" id="A0A7C8M3W7"/>
<keyword evidence="1" id="KW-0812">Transmembrane</keyword>
<keyword evidence="3" id="KW-1185">Reference proteome</keyword>
<reference evidence="2 3" key="1">
    <citation type="submission" date="2020-01" db="EMBL/GenBank/DDBJ databases">
        <authorList>
            <consortium name="DOE Joint Genome Institute"/>
            <person name="Haridas S."/>
            <person name="Albert R."/>
            <person name="Binder M."/>
            <person name="Bloem J."/>
            <person name="Labutti K."/>
            <person name="Salamov A."/>
            <person name="Andreopoulos B."/>
            <person name="Baker S.E."/>
            <person name="Barry K."/>
            <person name="Bills G."/>
            <person name="Bluhm B.H."/>
            <person name="Cannon C."/>
            <person name="Castanera R."/>
            <person name="Culley D.E."/>
            <person name="Daum C."/>
            <person name="Ezra D."/>
            <person name="Gonzalez J.B."/>
            <person name="Henrissat B."/>
            <person name="Kuo A."/>
            <person name="Liang C."/>
            <person name="Lipzen A."/>
            <person name="Lutzoni F."/>
            <person name="Magnuson J."/>
            <person name="Mondo S."/>
            <person name="Nolan M."/>
            <person name="Ohm R."/>
            <person name="Pangilinan J."/>
            <person name="Park H.-J.H."/>
            <person name="Ramirez L."/>
            <person name="Alfaro M."/>
            <person name="Sun H."/>
            <person name="Tritt A."/>
            <person name="Yoshinaga Y."/>
            <person name="Zwiers L.-H.L."/>
            <person name="Turgeon B.G."/>
            <person name="Goodwin S.B."/>
            <person name="Spatafora J.W."/>
            <person name="Crous P.W."/>
            <person name="Grigoriev I.V."/>
        </authorList>
    </citation>
    <scope>NUCLEOTIDE SEQUENCE [LARGE SCALE GENOMIC DNA]</scope>
    <source>
        <strain evidence="2 3">CBS 611.86</strain>
    </source>
</reference>
<evidence type="ECO:0000256" key="1">
    <source>
        <dbReference type="SAM" id="Phobius"/>
    </source>
</evidence>
<feature type="transmembrane region" description="Helical" evidence="1">
    <location>
        <begin position="12"/>
        <end position="30"/>
    </location>
</feature>
<accession>A0A7C8M3W7</accession>